<keyword evidence="4" id="KW-1185">Reference proteome</keyword>
<dbReference type="eggNOG" id="COG0346">
    <property type="taxonomic scope" value="Bacteria"/>
</dbReference>
<dbReference type="EMBL" id="AM746676">
    <property type="protein sequence ID" value="CAN94214.1"/>
    <property type="molecule type" value="Genomic_DNA"/>
</dbReference>
<feature type="compositionally biased region" description="Low complexity" evidence="1">
    <location>
        <begin position="45"/>
        <end position="55"/>
    </location>
</feature>
<sequence>MAVSLPIRGNFPQQCYPPQSPFPLSRSLARCPADRRARGRPLPRPALAPCVPARRSAPSRPATMPGDDPYVMPAYVKLLVTDAERSASFYELLGFTRVHQDPVFIHLRWARYADLFLVATPPGVSLAGQRGLGVIVCFSAAGDRGIETIAARAAAAGAAVDGPRDQPWHTREIVVTDPDGYRLCFVEPSTPLQS</sequence>
<evidence type="ECO:0000256" key="1">
    <source>
        <dbReference type="SAM" id="MobiDB-lite"/>
    </source>
</evidence>
<feature type="domain" description="VOC" evidence="2">
    <location>
        <begin position="72"/>
        <end position="188"/>
    </location>
</feature>
<dbReference type="PROSITE" id="PS51819">
    <property type="entry name" value="VOC"/>
    <property type="match status" value="1"/>
</dbReference>
<proteinExistence type="predicted"/>
<accession>A9ER26</accession>
<dbReference type="Pfam" id="PF00903">
    <property type="entry name" value="Glyoxalase"/>
    <property type="match status" value="1"/>
</dbReference>
<dbReference type="InterPro" id="IPR004360">
    <property type="entry name" value="Glyas_Fos-R_dOase_dom"/>
</dbReference>
<dbReference type="PANTHER" id="PTHR36503">
    <property type="entry name" value="BLR2520 PROTEIN"/>
    <property type="match status" value="1"/>
</dbReference>
<dbReference type="Proteomes" id="UP000002139">
    <property type="component" value="Chromosome"/>
</dbReference>
<dbReference type="Gene3D" id="3.10.180.10">
    <property type="entry name" value="2,3-Dihydroxybiphenyl 1,2-Dioxygenase, domain 1"/>
    <property type="match status" value="1"/>
</dbReference>
<evidence type="ECO:0000313" key="4">
    <source>
        <dbReference type="Proteomes" id="UP000002139"/>
    </source>
</evidence>
<dbReference type="STRING" id="448385.sce4053"/>
<dbReference type="InterPro" id="IPR037523">
    <property type="entry name" value="VOC_core"/>
</dbReference>
<gene>
    <name evidence="3" type="ordered locus">sce4053</name>
</gene>
<dbReference type="CDD" id="cd06587">
    <property type="entry name" value="VOC"/>
    <property type="match status" value="1"/>
</dbReference>
<dbReference type="PANTHER" id="PTHR36503:SF3">
    <property type="entry name" value="BLR0126 PROTEIN"/>
    <property type="match status" value="1"/>
</dbReference>
<evidence type="ECO:0000259" key="2">
    <source>
        <dbReference type="PROSITE" id="PS51819"/>
    </source>
</evidence>
<protein>
    <submittedName>
        <fullName evidence="3">Sorangium cellulosum 'So ce 56' complete genome</fullName>
    </submittedName>
</protein>
<dbReference type="SUPFAM" id="SSF54593">
    <property type="entry name" value="Glyoxalase/Bleomycin resistance protein/Dihydroxybiphenyl dioxygenase"/>
    <property type="match status" value="1"/>
</dbReference>
<evidence type="ECO:0000313" key="3">
    <source>
        <dbReference type="EMBL" id="CAN94214.1"/>
    </source>
</evidence>
<name>A9ER26_SORC5</name>
<organism evidence="3 4">
    <name type="scientific">Sorangium cellulosum (strain So ce56)</name>
    <name type="common">Polyangium cellulosum (strain So ce56)</name>
    <dbReference type="NCBI Taxonomy" id="448385"/>
    <lineage>
        <taxon>Bacteria</taxon>
        <taxon>Pseudomonadati</taxon>
        <taxon>Myxococcota</taxon>
        <taxon>Polyangia</taxon>
        <taxon>Polyangiales</taxon>
        <taxon>Polyangiaceae</taxon>
        <taxon>Sorangium</taxon>
    </lineage>
</organism>
<feature type="region of interest" description="Disordered" evidence="1">
    <location>
        <begin position="35"/>
        <end position="64"/>
    </location>
</feature>
<reference evidence="3 4" key="1">
    <citation type="journal article" date="2007" name="Nat. Biotechnol.">
        <title>Complete genome sequence of the myxobacterium Sorangium cellulosum.</title>
        <authorList>
            <person name="Schneiker S."/>
            <person name="Perlova O."/>
            <person name="Kaiser O."/>
            <person name="Gerth K."/>
            <person name="Alici A."/>
            <person name="Altmeyer M.O."/>
            <person name="Bartels D."/>
            <person name="Bekel T."/>
            <person name="Beyer S."/>
            <person name="Bode E."/>
            <person name="Bode H.B."/>
            <person name="Bolten C.J."/>
            <person name="Choudhuri J.V."/>
            <person name="Doss S."/>
            <person name="Elnakady Y.A."/>
            <person name="Frank B."/>
            <person name="Gaigalat L."/>
            <person name="Goesmann A."/>
            <person name="Groeger C."/>
            <person name="Gross F."/>
            <person name="Jelsbak L."/>
            <person name="Jelsbak L."/>
            <person name="Kalinowski J."/>
            <person name="Kegler C."/>
            <person name="Knauber T."/>
            <person name="Konietzny S."/>
            <person name="Kopp M."/>
            <person name="Krause L."/>
            <person name="Krug D."/>
            <person name="Linke B."/>
            <person name="Mahmud T."/>
            <person name="Martinez-Arias R."/>
            <person name="McHardy A.C."/>
            <person name="Merai M."/>
            <person name="Meyer F."/>
            <person name="Mormann S."/>
            <person name="Munoz-Dorado J."/>
            <person name="Perez J."/>
            <person name="Pradella S."/>
            <person name="Rachid S."/>
            <person name="Raddatz G."/>
            <person name="Rosenau F."/>
            <person name="Rueckert C."/>
            <person name="Sasse F."/>
            <person name="Scharfe M."/>
            <person name="Schuster S.C."/>
            <person name="Suen G."/>
            <person name="Treuner-Lange A."/>
            <person name="Velicer G.J."/>
            <person name="Vorholter F.-J."/>
            <person name="Weissman K.J."/>
            <person name="Welch R.D."/>
            <person name="Wenzel S.C."/>
            <person name="Whitworth D.E."/>
            <person name="Wilhelm S."/>
            <person name="Wittmann C."/>
            <person name="Bloecker H."/>
            <person name="Puehler A."/>
            <person name="Mueller R."/>
        </authorList>
    </citation>
    <scope>NUCLEOTIDE SEQUENCE [LARGE SCALE GENOMIC DNA]</scope>
    <source>
        <strain evidence="4">So ce56</strain>
    </source>
</reference>
<dbReference type="HOGENOM" id="CLU_1401647_0_0_7"/>
<dbReference type="InterPro" id="IPR029068">
    <property type="entry name" value="Glyas_Bleomycin-R_OHBP_Dase"/>
</dbReference>
<dbReference type="AlphaFoldDB" id="A9ER26"/>
<dbReference type="KEGG" id="scl:sce4053"/>